<evidence type="ECO:0000256" key="5">
    <source>
        <dbReference type="ARBA" id="ARBA00023237"/>
    </source>
</evidence>
<dbReference type="GO" id="GO:0009279">
    <property type="term" value="C:cell outer membrane"/>
    <property type="evidence" value="ECO:0007669"/>
    <property type="project" value="UniProtKB-SubCell"/>
</dbReference>
<name>A0A1H7S5K5_9BACT</name>
<dbReference type="InterPro" id="IPR033985">
    <property type="entry name" value="SusD-like_N"/>
</dbReference>
<dbReference type="PROSITE" id="PS51257">
    <property type="entry name" value="PROKAR_LIPOPROTEIN"/>
    <property type="match status" value="1"/>
</dbReference>
<dbReference type="InterPro" id="IPR011990">
    <property type="entry name" value="TPR-like_helical_dom_sf"/>
</dbReference>
<dbReference type="STRING" id="573321.SAMN04488505_102810"/>
<evidence type="ECO:0000313" key="9">
    <source>
        <dbReference type="Proteomes" id="UP000198984"/>
    </source>
</evidence>
<keyword evidence="4" id="KW-0472">Membrane</keyword>
<evidence type="ECO:0000259" key="6">
    <source>
        <dbReference type="Pfam" id="PF07980"/>
    </source>
</evidence>
<keyword evidence="5" id="KW-0998">Cell outer membrane</keyword>
<gene>
    <name evidence="8" type="ORF">SAMN04488505_102810</name>
</gene>
<evidence type="ECO:0000256" key="2">
    <source>
        <dbReference type="ARBA" id="ARBA00006275"/>
    </source>
</evidence>
<dbReference type="Gene3D" id="1.25.40.390">
    <property type="match status" value="1"/>
</dbReference>
<dbReference type="EMBL" id="FOBB01000002">
    <property type="protein sequence ID" value="SEL67014.1"/>
    <property type="molecule type" value="Genomic_DNA"/>
</dbReference>
<evidence type="ECO:0000256" key="4">
    <source>
        <dbReference type="ARBA" id="ARBA00023136"/>
    </source>
</evidence>
<dbReference type="AlphaFoldDB" id="A0A1H7S5K5"/>
<dbReference type="Pfam" id="PF07980">
    <property type="entry name" value="SusD_RagB"/>
    <property type="match status" value="1"/>
</dbReference>
<dbReference type="OrthoDB" id="9792139at2"/>
<dbReference type="RefSeq" id="WP_089910744.1">
    <property type="nucleotide sequence ID" value="NZ_FOBB01000002.1"/>
</dbReference>
<dbReference type="InterPro" id="IPR012944">
    <property type="entry name" value="SusD_RagB_dom"/>
</dbReference>
<evidence type="ECO:0000259" key="7">
    <source>
        <dbReference type="Pfam" id="PF14322"/>
    </source>
</evidence>
<proteinExistence type="inferred from homology"/>
<sequence length="583" mass="64895">MQNIRLIGSISLLAAALLSQSCSKSFLDRAPLSALDENALTTKKGVNTLLIGAYGALDGQDYKDGDMVNLSGGSGYAVSPDNWIYGSVCGGDAHKGSDPFDSPATMAIASFKGDASNSFFNDKWRVDYEGVTRCNTVLRILPAVKDMSEDEKTEVEAEARFLRAHYYSDLKKMFNMVPWIDEKQSDFKMPNDQDIWPDIQTDFKFAMDNLHETQEEAGRPNKWAAAAYLAKTLLYQHKFTDAKTLFDQIIAQGITSKGERYALVNKFEDNFDAATENNSESVFAIQYDANDGSGTTANANQGEMLNYPYNGPFSCCGFYQPSQDLVNSYITDAGGLPYLDAYNQHNANTETVDPRLDWTVGRQGIPYLDWGVHPGAAWARDPVDAGVYSAKKNVYWQATQDDYYDPRSWAPGNAINYNLIRYADVLLMAAECEAQLSNFAKAEEYVNMVRNRAAIPAGWVYKYKDNNKPMGGFSTTPAANYSVKPYPAGTFASKGQAYALKAVYFERKLELAMEGHRFFDLVRWGQADVAINAYFAFEGTITTDVRGAHFTKNVNEYFPIPQRQIDLSLKNGTATLKQNPGYH</sequence>
<comment type="similarity">
    <text evidence="2">Belongs to the SusD family.</text>
</comment>
<dbReference type="Proteomes" id="UP000198984">
    <property type="component" value="Unassembled WGS sequence"/>
</dbReference>
<dbReference type="Pfam" id="PF14322">
    <property type="entry name" value="SusD-like_3"/>
    <property type="match status" value="1"/>
</dbReference>
<feature type="domain" description="SusD-like N-terminal" evidence="7">
    <location>
        <begin position="117"/>
        <end position="233"/>
    </location>
</feature>
<protein>
    <submittedName>
        <fullName evidence="8">Starch-binding associating with outer membrane</fullName>
    </submittedName>
</protein>
<evidence type="ECO:0000313" key="8">
    <source>
        <dbReference type="EMBL" id="SEL67014.1"/>
    </source>
</evidence>
<keyword evidence="3" id="KW-0732">Signal</keyword>
<evidence type="ECO:0000256" key="3">
    <source>
        <dbReference type="ARBA" id="ARBA00022729"/>
    </source>
</evidence>
<organism evidence="8 9">
    <name type="scientific">Chitinophaga rupis</name>
    <dbReference type="NCBI Taxonomy" id="573321"/>
    <lineage>
        <taxon>Bacteria</taxon>
        <taxon>Pseudomonadati</taxon>
        <taxon>Bacteroidota</taxon>
        <taxon>Chitinophagia</taxon>
        <taxon>Chitinophagales</taxon>
        <taxon>Chitinophagaceae</taxon>
        <taxon>Chitinophaga</taxon>
    </lineage>
</organism>
<feature type="domain" description="RagB/SusD" evidence="6">
    <location>
        <begin position="280"/>
        <end position="582"/>
    </location>
</feature>
<dbReference type="SUPFAM" id="SSF48452">
    <property type="entry name" value="TPR-like"/>
    <property type="match status" value="1"/>
</dbReference>
<reference evidence="8 9" key="1">
    <citation type="submission" date="2016-10" db="EMBL/GenBank/DDBJ databases">
        <authorList>
            <person name="de Groot N.N."/>
        </authorList>
    </citation>
    <scope>NUCLEOTIDE SEQUENCE [LARGE SCALE GENOMIC DNA]</scope>
    <source>
        <strain evidence="8 9">DSM 21039</strain>
    </source>
</reference>
<comment type="subcellular location">
    <subcellularLocation>
        <location evidence="1">Cell outer membrane</location>
    </subcellularLocation>
</comment>
<evidence type="ECO:0000256" key="1">
    <source>
        <dbReference type="ARBA" id="ARBA00004442"/>
    </source>
</evidence>
<keyword evidence="9" id="KW-1185">Reference proteome</keyword>
<accession>A0A1H7S5K5</accession>